<reference evidence="1 2" key="1">
    <citation type="submission" date="2019-12" db="EMBL/GenBank/DDBJ databases">
        <title>Chitinophaga sp. strain ysch24 (GDMCC 1.1355), whole genome shotgun sequence.</title>
        <authorList>
            <person name="Zhang X."/>
        </authorList>
    </citation>
    <scope>NUCLEOTIDE SEQUENCE [LARGE SCALE GENOMIC DNA]</scope>
    <source>
        <strain evidence="2">ysch24</strain>
    </source>
</reference>
<name>A0A7K1UES4_9BACT</name>
<dbReference type="RefSeq" id="WP_157309890.1">
    <property type="nucleotide sequence ID" value="NZ_WRXN01000027.1"/>
</dbReference>
<proteinExistence type="predicted"/>
<gene>
    <name evidence="1" type="ORF">GO493_29755</name>
</gene>
<sequence length="506" mass="59143">MAKADMLGRLINTLTKAEKRYFRLYTALQQGNKDYVNLFDLLEKQAVLPVADLKKMFQQQYPGCSYDVCSKYLYKVLLDCLLHLRMQRHPAMALATGILKSEILFERSLHEDALKQLNKVQASAEENEKHLLLLWAQQQEIQLLHLLNFPGITEEELQQKQAEMRQTIHTIQQVRQQSSLYEILRHRLLYRGSTRSTRQQEDLDELNTAMPAPLASSAISMKIHLLFQAHYYLISGDHAAALRVFHTLNDLLETHPALFEDTPADHLLVIEGILDSLRAGKHYTELLQFLDKVKRFKGNSPYFEVMLQRLLFIYELGSYIDSGNFTSALQLQKQYAPLLQKHIYLLDISKQAELHLYKALVYLGNGDINNAHDSIEQVLQQSNLYSSLPIYRTFRLVHLLIQYELGNYDYIRYETRAFRRHLQPDTKRSYLLERTVIKFLSAGEVPSVPSFRNMLWKKINASFDKIRADKYEQQQLRIFDFSAWIEARLKRKSLGEILKEKYERGA</sequence>
<accession>A0A7K1UES4</accession>
<dbReference type="AlphaFoldDB" id="A0A7K1UES4"/>
<dbReference type="EMBL" id="WRXN01000027">
    <property type="protein sequence ID" value="MVT12475.1"/>
    <property type="molecule type" value="Genomic_DNA"/>
</dbReference>
<dbReference type="Proteomes" id="UP000461730">
    <property type="component" value="Unassembled WGS sequence"/>
</dbReference>
<protein>
    <submittedName>
        <fullName evidence="1">Uncharacterized protein</fullName>
    </submittedName>
</protein>
<organism evidence="1 2">
    <name type="scientific">Chitinophaga tropicalis</name>
    <dbReference type="NCBI Taxonomy" id="2683588"/>
    <lineage>
        <taxon>Bacteria</taxon>
        <taxon>Pseudomonadati</taxon>
        <taxon>Bacteroidota</taxon>
        <taxon>Chitinophagia</taxon>
        <taxon>Chitinophagales</taxon>
        <taxon>Chitinophagaceae</taxon>
        <taxon>Chitinophaga</taxon>
    </lineage>
</organism>
<evidence type="ECO:0000313" key="1">
    <source>
        <dbReference type="EMBL" id="MVT12475.1"/>
    </source>
</evidence>
<keyword evidence="2" id="KW-1185">Reference proteome</keyword>
<evidence type="ECO:0000313" key="2">
    <source>
        <dbReference type="Proteomes" id="UP000461730"/>
    </source>
</evidence>
<comment type="caution">
    <text evidence="1">The sequence shown here is derived from an EMBL/GenBank/DDBJ whole genome shotgun (WGS) entry which is preliminary data.</text>
</comment>